<dbReference type="AlphaFoldDB" id="A0A0E9S713"/>
<name>A0A0E9S713_ANGAN</name>
<sequence>MRALIPIPVPCLQGPPGL</sequence>
<proteinExistence type="predicted"/>
<dbReference type="EMBL" id="GBXM01072132">
    <property type="protein sequence ID" value="JAH36445.1"/>
    <property type="molecule type" value="Transcribed_RNA"/>
</dbReference>
<accession>A0A0E9S713</accession>
<reference evidence="1" key="2">
    <citation type="journal article" date="2015" name="Fish Shellfish Immunol.">
        <title>Early steps in the European eel (Anguilla anguilla)-Vibrio vulnificus interaction in the gills: Role of the RtxA13 toxin.</title>
        <authorList>
            <person name="Callol A."/>
            <person name="Pajuelo D."/>
            <person name="Ebbesson L."/>
            <person name="Teles M."/>
            <person name="MacKenzie S."/>
            <person name="Amaro C."/>
        </authorList>
    </citation>
    <scope>NUCLEOTIDE SEQUENCE</scope>
</reference>
<organism evidence="1">
    <name type="scientific">Anguilla anguilla</name>
    <name type="common">European freshwater eel</name>
    <name type="synonym">Muraena anguilla</name>
    <dbReference type="NCBI Taxonomy" id="7936"/>
    <lineage>
        <taxon>Eukaryota</taxon>
        <taxon>Metazoa</taxon>
        <taxon>Chordata</taxon>
        <taxon>Craniata</taxon>
        <taxon>Vertebrata</taxon>
        <taxon>Euteleostomi</taxon>
        <taxon>Actinopterygii</taxon>
        <taxon>Neopterygii</taxon>
        <taxon>Teleostei</taxon>
        <taxon>Anguilliformes</taxon>
        <taxon>Anguillidae</taxon>
        <taxon>Anguilla</taxon>
    </lineage>
</organism>
<evidence type="ECO:0000313" key="1">
    <source>
        <dbReference type="EMBL" id="JAH36445.1"/>
    </source>
</evidence>
<reference evidence="1" key="1">
    <citation type="submission" date="2014-11" db="EMBL/GenBank/DDBJ databases">
        <authorList>
            <person name="Amaro Gonzalez C."/>
        </authorList>
    </citation>
    <scope>NUCLEOTIDE SEQUENCE</scope>
</reference>
<protein>
    <submittedName>
        <fullName evidence="1">Uncharacterized protein</fullName>
    </submittedName>
</protein>